<feature type="compositionally biased region" description="Basic and acidic residues" evidence="1">
    <location>
        <begin position="599"/>
        <end position="617"/>
    </location>
</feature>
<name>A0A7C8KJ41_ORBOL</name>
<accession>A0A7C8KJ41</accession>
<feature type="compositionally biased region" description="Basic and acidic residues" evidence="1">
    <location>
        <begin position="644"/>
        <end position="654"/>
    </location>
</feature>
<evidence type="ECO:0000256" key="1">
    <source>
        <dbReference type="SAM" id="MobiDB-lite"/>
    </source>
</evidence>
<feature type="region of interest" description="Disordered" evidence="1">
    <location>
        <begin position="593"/>
        <end position="668"/>
    </location>
</feature>
<feature type="compositionally biased region" description="Polar residues" evidence="1">
    <location>
        <begin position="619"/>
        <end position="643"/>
    </location>
</feature>
<proteinExistence type="predicted"/>
<sequence length="785" mass="87555">MPRCVQCTVSKKKCYPENRQWPELCNLCIKGGLPCSPFTSKQEFDNLSVNELAAYQTKSQIRSPKDLIADIDCLFYLRAGILEWRPFSSGSGTSNDGCHNWEGLRKRLLDLINSVIEEVKFEASGVVRQHLAKGRVTDAYFLADLFDKRDSYAEKAIISDYHDSGFYGLRGYTAWRCGQGNVNKALLDRSAGLLFRWFRGTTLNSFARDEKYYPYQVAVYSPITEEEATRLYATLKTVSQRCQDRKGPQYICDSLHICGQYRCSLSLDDIFVRIDPPLLRYLGVCNDLKKSTLGGGWTKGLSNLIAGANAVGMLDSMTLRQESLIQLILQGQDEDRLHSVEKAVACGLRPAAFHLPYCLGKIPVSSLTENHARIVALSESILPPLAGVHVNVSRQDILNAKLIPYQEIKHFDDVQMTPLMYALYTRRYSVIYAILTTKNSDWVFQTSTTALSDIAILPHRTERLLGPVHVAAWTYGPCIARLDCHTYFDMTEIFSKLCRDANQLASAIEIAIVIQNKSLAALLGKLASIMILSQSQDGVACDTLTSVLQKESWHPWYWETAEWFISQTSLKKTLENAQRDVASLTQPLRAGEIIGRSGDAGKEPDISDRELNDKRIGYESQTELTSTEDNRNRNSANTKASQQKRNETQDEKDGYGSALGGKLSVNRQHKPMGDFDILNELKASNDRQIRSSIESNLTQPKIRTPSWGAQQRQWKVSGGKLSYGSGIMSIASKASASTASSGLSVISFGGMPFTQPRGRGLNFEKSALEEEPEFMDIDGLPTSPP</sequence>
<evidence type="ECO:0000313" key="3">
    <source>
        <dbReference type="Proteomes" id="UP000297595"/>
    </source>
</evidence>
<dbReference type="Proteomes" id="UP000297595">
    <property type="component" value="Unassembled WGS sequence"/>
</dbReference>
<gene>
    <name evidence="2" type="ORF">EYR41_011134</name>
</gene>
<organism evidence="2 3">
    <name type="scientific">Orbilia oligospora</name>
    <name type="common">Nematode-trapping fungus</name>
    <name type="synonym">Arthrobotrys oligospora</name>
    <dbReference type="NCBI Taxonomy" id="2813651"/>
    <lineage>
        <taxon>Eukaryota</taxon>
        <taxon>Fungi</taxon>
        <taxon>Dikarya</taxon>
        <taxon>Ascomycota</taxon>
        <taxon>Pezizomycotina</taxon>
        <taxon>Orbiliomycetes</taxon>
        <taxon>Orbiliales</taxon>
        <taxon>Orbiliaceae</taxon>
        <taxon>Orbilia</taxon>
    </lineage>
</organism>
<dbReference type="AlphaFoldDB" id="A0A7C8KJ41"/>
<protein>
    <submittedName>
        <fullName evidence="2">Uncharacterized protein</fullName>
    </submittedName>
</protein>
<comment type="caution">
    <text evidence="2">The sequence shown here is derived from an EMBL/GenBank/DDBJ whole genome shotgun (WGS) entry which is preliminary data.</text>
</comment>
<evidence type="ECO:0000313" key="2">
    <source>
        <dbReference type="EMBL" id="TGJ63197.1"/>
    </source>
</evidence>
<reference evidence="2 3" key="1">
    <citation type="submission" date="2019-03" db="EMBL/GenBank/DDBJ databases">
        <title>Nematode-trapping fungi genome.</title>
        <authorList>
            <person name="Vidal-Diez De Ulzurrun G."/>
        </authorList>
    </citation>
    <scope>NUCLEOTIDE SEQUENCE [LARGE SCALE GENOMIC DNA]</scope>
    <source>
        <strain evidence="2 3">TWF154</strain>
    </source>
</reference>
<dbReference type="EMBL" id="SOZJ01000008">
    <property type="protein sequence ID" value="TGJ63197.1"/>
    <property type="molecule type" value="Genomic_DNA"/>
</dbReference>